<gene>
    <name evidence="2" type="ORF">ACFSXZ_06615</name>
</gene>
<reference evidence="3" key="1">
    <citation type="journal article" date="2019" name="Int. J. Syst. Evol. Microbiol.">
        <title>The Global Catalogue of Microorganisms (GCM) 10K type strain sequencing project: providing services to taxonomists for standard genome sequencing and annotation.</title>
        <authorList>
            <consortium name="The Broad Institute Genomics Platform"/>
            <consortium name="The Broad Institute Genome Sequencing Center for Infectious Disease"/>
            <person name="Wu L."/>
            <person name="Ma J."/>
        </authorList>
    </citation>
    <scope>NUCLEOTIDE SEQUENCE [LARGE SCALE GENOMIC DNA]</scope>
    <source>
        <strain evidence="3">CGMCC 4.7645</strain>
    </source>
</reference>
<organism evidence="2 3">
    <name type="scientific">Amycolatopsis pigmentata</name>
    <dbReference type="NCBI Taxonomy" id="450801"/>
    <lineage>
        <taxon>Bacteria</taxon>
        <taxon>Bacillati</taxon>
        <taxon>Actinomycetota</taxon>
        <taxon>Actinomycetes</taxon>
        <taxon>Pseudonocardiales</taxon>
        <taxon>Pseudonocardiaceae</taxon>
        <taxon>Amycolatopsis</taxon>
    </lineage>
</organism>
<feature type="domain" description="Carrier" evidence="1">
    <location>
        <begin position="5"/>
        <end position="83"/>
    </location>
</feature>
<accession>A0ABW5FP76</accession>
<dbReference type="PROSITE" id="PS50075">
    <property type="entry name" value="CARRIER"/>
    <property type="match status" value="1"/>
</dbReference>
<name>A0ABW5FP76_9PSEU</name>
<sequence length="85" mass="9352">MSIQPFSLEDLMDILEDKAGLPEANRTADASLKFTDIGLDSLAFLAVQATLETRYGFELPDEGLQHRPFADIISAVNRRLGEVDA</sequence>
<dbReference type="InterPro" id="IPR036736">
    <property type="entry name" value="ACP-like_sf"/>
</dbReference>
<dbReference type="Pfam" id="PF00550">
    <property type="entry name" value="PP-binding"/>
    <property type="match status" value="1"/>
</dbReference>
<evidence type="ECO:0000259" key="1">
    <source>
        <dbReference type="PROSITE" id="PS50075"/>
    </source>
</evidence>
<evidence type="ECO:0000313" key="3">
    <source>
        <dbReference type="Proteomes" id="UP001597417"/>
    </source>
</evidence>
<dbReference type="Proteomes" id="UP001597417">
    <property type="component" value="Unassembled WGS sequence"/>
</dbReference>
<dbReference type="SUPFAM" id="SSF47336">
    <property type="entry name" value="ACP-like"/>
    <property type="match status" value="1"/>
</dbReference>
<protein>
    <submittedName>
        <fullName evidence="2">Acyl carrier protein</fullName>
    </submittedName>
</protein>
<dbReference type="InterPro" id="IPR009081">
    <property type="entry name" value="PP-bd_ACP"/>
</dbReference>
<dbReference type="EMBL" id="JBHUKR010000004">
    <property type="protein sequence ID" value="MFD2415994.1"/>
    <property type="molecule type" value="Genomic_DNA"/>
</dbReference>
<comment type="caution">
    <text evidence="2">The sequence shown here is derived from an EMBL/GenBank/DDBJ whole genome shotgun (WGS) entry which is preliminary data.</text>
</comment>
<dbReference type="Gene3D" id="1.10.1200.10">
    <property type="entry name" value="ACP-like"/>
    <property type="match status" value="1"/>
</dbReference>
<dbReference type="RefSeq" id="WP_378262304.1">
    <property type="nucleotide sequence ID" value="NZ_JBHUKR010000004.1"/>
</dbReference>
<keyword evidence="3" id="KW-1185">Reference proteome</keyword>
<proteinExistence type="predicted"/>
<evidence type="ECO:0000313" key="2">
    <source>
        <dbReference type="EMBL" id="MFD2415994.1"/>
    </source>
</evidence>